<dbReference type="PANTHER" id="PTHR11365:SF23">
    <property type="entry name" value="HYPOTHETICAL 5-OXOPROLINASE (EUROFUNG)-RELATED"/>
    <property type="match status" value="1"/>
</dbReference>
<evidence type="ECO:0000259" key="1">
    <source>
        <dbReference type="Pfam" id="PF01968"/>
    </source>
</evidence>
<accession>A0ABQ2QUL7</accession>
<name>A0ABQ2QUL7_9GAMM</name>
<dbReference type="InterPro" id="IPR049517">
    <property type="entry name" value="ACX-like_C"/>
</dbReference>
<dbReference type="InterPro" id="IPR045079">
    <property type="entry name" value="Oxoprolinase-like"/>
</dbReference>
<evidence type="ECO:0000259" key="3">
    <source>
        <dbReference type="Pfam" id="PF19278"/>
    </source>
</evidence>
<evidence type="ECO:0000313" key="5">
    <source>
        <dbReference type="Proteomes" id="UP000654004"/>
    </source>
</evidence>
<evidence type="ECO:0000313" key="4">
    <source>
        <dbReference type="EMBL" id="GGP97135.1"/>
    </source>
</evidence>
<dbReference type="SUPFAM" id="SSF53067">
    <property type="entry name" value="Actin-like ATPase domain"/>
    <property type="match status" value="1"/>
</dbReference>
<dbReference type="EMBL" id="BMQW01000011">
    <property type="protein sequence ID" value="GGP97135.1"/>
    <property type="molecule type" value="Genomic_DNA"/>
</dbReference>
<feature type="domain" description="Hydantoinase/oxoprolinase N-terminal" evidence="2">
    <location>
        <begin position="18"/>
        <end position="188"/>
    </location>
</feature>
<dbReference type="Pfam" id="PF01968">
    <property type="entry name" value="Hydantoinase_A"/>
    <property type="match status" value="1"/>
</dbReference>
<reference evidence="5" key="1">
    <citation type="journal article" date="2019" name="Int. J. Syst. Evol. Microbiol.">
        <title>The Global Catalogue of Microorganisms (GCM) 10K type strain sequencing project: providing services to taxonomists for standard genome sequencing and annotation.</title>
        <authorList>
            <consortium name="The Broad Institute Genomics Platform"/>
            <consortium name="The Broad Institute Genome Sequencing Center for Infectious Disease"/>
            <person name="Wu L."/>
            <person name="Ma J."/>
        </authorList>
    </citation>
    <scope>NUCLEOTIDE SEQUENCE [LARGE SCALE GENOMIC DNA]</scope>
    <source>
        <strain evidence="5">JCM 32305</strain>
    </source>
</reference>
<dbReference type="Proteomes" id="UP000654004">
    <property type="component" value="Unassembled WGS sequence"/>
</dbReference>
<gene>
    <name evidence="4" type="ORF">GCM10009410_33830</name>
</gene>
<dbReference type="PANTHER" id="PTHR11365">
    <property type="entry name" value="5-OXOPROLINASE RELATED"/>
    <property type="match status" value="1"/>
</dbReference>
<dbReference type="Pfam" id="PF19278">
    <property type="entry name" value="Hydant_A_C"/>
    <property type="match status" value="1"/>
</dbReference>
<protein>
    <submittedName>
        <fullName evidence="4">5-oxoprolinase</fullName>
    </submittedName>
</protein>
<dbReference type="InterPro" id="IPR008040">
    <property type="entry name" value="Hydant_A_N"/>
</dbReference>
<dbReference type="Pfam" id="PF05378">
    <property type="entry name" value="Hydant_A_N"/>
    <property type="match status" value="1"/>
</dbReference>
<sequence>MYMATLSDLFKEIIMTIRVATDVGGTFTDLVYIEQGTVKAVKSDTTPPNFEQGVINTVDKANISLADVDFFAHGSTVVINAITERKGVKTALITTQGFRDVLEIARGNTPDIFNNCYQKPTPFVERHLRRELPGRLDHLGREITPLDLSLLPEILTYFKSLDIQAIAVCFLHSYLNKEHEKAAVIAIQQYWPEVDVIASYEISSEWREYERTNTTVLSAYVLPPAQQYLNKLNEKLAEKGLKNAPYIMQSNGGIATLKAACKNPITLVESGPVGGILGAVAYGKVIGDENLLALDIGGTTAKCSLINQGETRITTEYMLEKTQSTAGYPIKTPVIDIVEIGNGGGSIAWIDAAGSLHVGPKSAGSTPGPVAYGRNGTEPTTTDANLYTGRINPDNFAGGEIKPAQQAVHNAFKKLGDTLGVTAMEIAHGVLKIANSNMVNALKLISVNRGFDPRDFSLMAFGGGGALHATALAKELNVRKVIIPPFAGVFSAWGMLMLDLRRDYIHTHKISITHDSKTDIGKAFDGVITNALADYKEDGFSEDKVMLELYVDARYHGQEHTVKIPVPGLTLENKEFIDTLSQRFHQAHEQEYTFNLEDSAIEIVNIHLVAFGLLDKAEITPVAKSESADASTAIIGQRDVDFDELGTHNTPLYNRELLTHGMKFSGPAIIEEPTTTTVILPDNKVEIDAFGGIHIHLTY</sequence>
<organism evidence="4 5">
    <name type="scientific">Shewanella ulleungensis</name>
    <dbReference type="NCBI Taxonomy" id="2282699"/>
    <lineage>
        <taxon>Bacteria</taxon>
        <taxon>Pseudomonadati</taxon>
        <taxon>Pseudomonadota</taxon>
        <taxon>Gammaproteobacteria</taxon>
        <taxon>Alteromonadales</taxon>
        <taxon>Shewanellaceae</taxon>
        <taxon>Shewanella</taxon>
    </lineage>
</organism>
<comment type="caution">
    <text evidence="4">The sequence shown here is derived from an EMBL/GenBank/DDBJ whole genome shotgun (WGS) entry which is preliminary data.</text>
</comment>
<feature type="domain" description="Hydantoinase A/oxoprolinase" evidence="1">
    <location>
        <begin position="211"/>
        <end position="503"/>
    </location>
</feature>
<evidence type="ECO:0000259" key="2">
    <source>
        <dbReference type="Pfam" id="PF05378"/>
    </source>
</evidence>
<dbReference type="InterPro" id="IPR002821">
    <property type="entry name" value="Hydantoinase_A"/>
</dbReference>
<dbReference type="InterPro" id="IPR043129">
    <property type="entry name" value="ATPase_NBD"/>
</dbReference>
<keyword evidence="5" id="KW-1185">Reference proteome</keyword>
<feature type="domain" description="Acetophenone carboxylase-like C-terminal" evidence="3">
    <location>
        <begin position="517"/>
        <end position="695"/>
    </location>
</feature>
<proteinExistence type="predicted"/>